<evidence type="ECO:0000256" key="8">
    <source>
        <dbReference type="ARBA" id="ARBA00066422"/>
    </source>
</evidence>
<dbReference type="PANTHER" id="PTHR14359">
    <property type="entry name" value="HOMO-OLIGOMERIC FLAVIN CONTAINING CYS DECARBOXYLASE FAMILY"/>
    <property type="match status" value="1"/>
</dbReference>
<reference evidence="10 11" key="1">
    <citation type="journal article" date="2022" name="G3 (Bethesda)">
        <title>Whole-genome sequence and methylome profiling of the almond [Prunus dulcis (Mill.) D.A. Webb] cultivar 'Nonpareil'.</title>
        <authorList>
            <person name="D'Amico-Willman K.M."/>
            <person name="Ouma W.Z."/>
            <person name="Meulia T."/>
            <person name="Sideli G.M."/>
            <person name="Gradziel T.M."/>
            <person name="Fresnedo-Ramirez J."/>
        </authorList>
    </citation>
    <scope>NUCLEOTIDE SEQUENCE [LARGE SCALE GENOMIC DNA]</scope>
    <source>
        <strain evidence="10">Clone GOH B32 T37-40</strain>
    </source>
</reference>
<dbReference type="Gene3D" id="3.40.50.1950">
    <property type="entry name" value="Flavin prenyltransferase-like"/>
    <property type="match status" value="1"/>
</dbReference>
<evidence type="ECO:0000256" key="5">
    <source>
        <dbReference type="ARBA" id="ARBA00022993"/>
    </source>
</evidence>
<dbReference type="AlphaFoldDB" id="A0AAD4V6B3"/>
<dbReference type="GO" id="GO:0015937">
    <property type="term" value="P:coenzyme A biosynthetic process"/>
    <property type="evidence" value="ECO:0007669"/>
    <property type="project" value="UniProtKB-KW"/>
</dbReference>
<evidence type="ECO:0000256" key="4">
    <source>
        <dbReference type="ARBA" id="ARBA00022793"/>
    </source>
</evidence>
<comment type="caution">
    <text evidence="10">The sequence shown here is derived from an EMBL/GenBank/DDBJ whole genome shotgun (WGS) entry which is preliminary data.</text>
</comment>
<comment type="similarity">
    <text evidence="6">Belongs to the HFCD (homooligomeric flavin containing Cys decarboxylase) superfamily.</text>
</comment>
<keyword evidence="2" id="KW-0341">Growth regulation</keyword>
<protein>
    <recommendedName>
        <fullName evidence="8">phosphopantothenoylcysteine decarboxylase</fullName>
        <ecNumber evidence="8">4.1.1.36</ecNumber>
    </recommendedName>
</protein>
<keyword evidence="5" id="KW-0173">Coenzyme A biosynthesis</keyword>
<dbReference type="InterPro" id="IPR003382">
    <property type="entry name" value="Flavoprotein"/>
</dbReference>
<accession>A0AAD4V6B3</accession>
<evidence type="ECO:0000313" key="10">
    <source>
        <dbReference type="EMBL" id="KAI5319158.1"/>
    </source>
</evidence>
<dbReference type="SUPFAM" id="SSF52507">
    <property type="entry name" value="Homo-oligomeric flavin-containing Cys decarboxylases, HFCD"/>
    <property type="match status" value="1"/>
</dbReference>
<sequence>MACSEVGSYGGSKPIQVNDATSKPQILLAATGSVAALRFGNLCHSFSPWAENNMGDSVLHIELRCWADIMVIAPLLVNTLSKIDEGLCDYILTCVVHAWDYSKTFFVTPAMNTLLWSSPFMERHMMSIDEQGISRPTNQWCNG</sequence>
<evidence type="ECO:0000256" key="3">
    <source>
        <dbReference type="ARBA" id="ARBA00022643"/>
    </source>
</evidence>
<dbReference type="GO" id="GO:0071513">
    <property type="term" value="C:phosphopantothenoylcysteine decarboxylase complex"/>
    <property type="evidence" value="ECO:0007669"/>
    <property type="project" value="TreeGrafter"/>
</dbReference>
<evidence type="ECO:0000256" key="7">
    <source>
        <dbReference type="ARBA" id="ARBA00060685"/>
    </source>
</evidence>
<evidence type="ECO:0000256" key="1">
    <source>
        <dbReference type="ARBA" id="ARBA00001917"/>
    </source>
</evidence>
<name>A0AAD4V6B3_PRUDU</name>
<comment type="pathway">
    <text evidence="7">Cofactor biosynthesis; coenzyme A biosynthesis; CoA from (R)-pantothenate: step 3/5.</text>
</comment>
<dbReference type="PANTHER" id="PTHR14359:SF6">
    <property type="entry name" value="PHOSPHOPANTOTHENOYLCYSTEINE DECARBOXYLASE"/>
    <property type="match status" value="1"/>
</dbReference>
<dbReference type="Proteomes" id="UP001054821">
    <property type="component" value="Chromosome 7"/>
</dbReference>
<keyword evidence="11" id="KW-1185">Reference proteome</keyword>
<keyword evidence="4" id="KW-0456">Lyase</keyword>
<organism evidence="10 11">
    <name type="scientific">Prunus dulcis</name>
    <name type="common">Almond</name>
    <name type="synonym">Amygdalus dulcis</name>
    <dbReference type="NCBI Taxonomy" id="3755"/>
    <lineage>
        <taxon>Eukaryota</taxon>
        <taxon>Viridiplantae</taxon>
        <taxon>Streptophyta</taxon>
        <taxon>Embryophyta</taxon>
        <taxon>Tracheophyta</taxon>
        <taxon>Spermatophyta</taxon>
        <taxon>Magnoliopsida</taxon>
        <taxon>eudicotyledons</taxon>
        <taxon>Gunneridae</taxon>
        <taxon>Pentapetalae</taxon>
        <taxon>rosids</taxon>
        <taxon>fabids</taxon>
        <taxon>Rosales</taxon>
        <taxon>Rosaceae</taxon>
        <taxon>Amygdaloideae</taxon>
        <taxon>Amygdaleae</taxon>
        <taxon>Prunus</taxon>
    </lineage>
</organism>
<dbReference type="EMBL" id="JAJFAZ020000007">
    <property type="protein sequence ID" value="KAI5319158.1"/>
    <property type="molecule type" value="Genomic_DNA"/>
</dbReference>
<keyword evidence="3" id="KW-0288">FMN</keyword>
<evidence type="ECO:0000313" key="11">
    <source>
        <dbReference type="Proteomes" id="UP001054821"/>
    </source>
</evidence>
<dbReference type="Pfam" id="PF02441">
    <property type="entry name" value="Flavoprotein"/>
    <property type="match status" value="1"/>
</dbReference>
<dbReference type="GO" id="GO:0010181">
    <property type="term" value="F:FMN binding"/>
    <property type="evidence" value="ECO:0007669"/>
    <property type="project" value="TreeGrafter"/>
</dbReference>
<evidence type="ECO:0000256" key="6">
    <source>
        <dbReference type="ARBA" id="ARBA00038350"/>
    </source>
</evidence>
<dbReference type="GO" id="GO:0004633">
    <property type="term" value="F:phosphopantothenoylcysteine decarboxylase activity"/>
    <property type="evidence" value="ECO:0007669"/>
    <property type="project" value="UniProtKB-EC"/>
</dbReference>
<proteinExistence type="inferred from homology"/>
<dbReference type="InterPro" id="IPR036551">
    <property type="entry name" value="Flavin_trans-like"/>
</dbReference>
<dbReference type="EC" id="4.1.1.36" evidence="8"/>
<keyword evidence="4" id="KW-0210">Decarboxylase</keyword>
<keyword evidence="3" id="KW-0285">Flavoprotein</keyword>
<evidence type="ECO:0000256" key="2">
    <source>
        <dbReference type="ARBA" id="ARBA00022604"/>
    </source>
</evidence>
<feature type="domain" description="Flavoprotein" evidence="9">
    <location>
        <begin position="46"/>
        <end position="128"/>
    </location>
</feature>
<evidence type="ECO:0000259" key="9">
    <source>
        <dbReference type="Pfam" id="PF02441"/>
    </source>
</evidence>
<gene>
    <name evidence="10" type="ORF">L3X38_038866</name>
</gene>
<comment type="cofactor">
    <cofactor evidence="1">
        <name>FMN</name>
        <dbReference type="ChEBI" id="CHEBI:58210"/>
    </cofactor>
</comment>